<reference evidence="2" key="1">
    <citation type="journal article" date="2005" name="PLoS Biol.">
        <title>The genomes of Oryza sativa: a history of duplications.</title>
        <authorList>
            <person name="Yu J."/>
            <person name="Wang J."/>
            <person name="Lin W."/>
            <person name="Li S."/>
            <person name="Li H."/>
            <person name="Zhou J."/>
            <person name="Ni P."/>
            <person name="Dong W."/>
            <person name="Hu S."/>
            <person name="Zeng C."/>
            <person name="Zhang J."/>
            <person name="Zhang Y."/>
            <person name="Li R."/>
            <person name="Xu Z."/>
            <person name="Li S."/>
            <person name="Li X."/>
            <person name="Zheng H."/>
            <person name="Cong L."/>
            <person name="Lin L."/>
            <person name="Yin J."/>
            <person name="Geng J."/>
            <person name="Li G."/>
            <person name="Shi J."/>
            <person name="Liu J."/>
            <person name="Lv H."/>
            <person name="Li J."/>
            <person name="Wang J."/>
            <person name="Deng Y."/>
            <person name="Ran L."/>
            <person name="Shi X."/>
            <person name="Wang X."/>
            <person name="Wu Q."/>
            <person name="Li C."/>
            <person name="Ren X."/>
            <person name="Wang J."/>
            <person name="Wang X."/>
            <person name="Li D."/>
            <person name="Liu D."/>
            <person name="Zhang X."/>
            <person name="Ji Z."/>
            <person name="Zhao W."/>
            <person name="Sun Y."/>
            <person name="Zhang Z."/>
            <person name="Bao J."/>
            <person name="Han Y."/>
            <person name="Dong L."/>
            <person name="Ji J."/>
            <person name="Chen P."/>
            <person name="Wu S."/>
            <person name="Liu J."/>
            <person name="Xiao Y."/>
            <person name="Bu D."/>
            <person name="Tan J."/>
            <person name="Yang L."/>
            <person name="Ye C."/>
            <person name="Zhang J."/>
            <person name="Xu J."/>
            <person name="Zhou Y."/>
            <person name="Yu Y."/>
            <person name="Zhang B."/>
            <person name="Zhuang S."/>
            <person name="Wei H."/>
            <person name="Liu B."/>
            <person name="Lei M."/>
            <person name="Yu H."/>
            <person name="Li Y."/>
            <person name="Xu H."/>
            <person name="Wei S."/>
            <person name="He X."/>
            <person name="Fang L."/>
            <person name="Zhang Z."/>
            <person name="Zhang Y."/>
            <person name="Huang X."/>
            <person name="Su Z."/>
            <person name="Tong W."/>
            <person name="Li J."/>
            <person name="Tong Z."/>
            <person name="Li S."/>
            <person name="Ye J."/>
            <person name="Wang L."/>
            <person name="Fang L."/>
            <person name="Lei T."/>
            <person name="Chen C."/>
            <person name="Chen H."/>
            <person name="Xu Z."/>
            <person name="Li H."/>
            <person name="Huang H."/>
            <person name="Zhang F."/>
            <person name="Xu H."/>
            <person name="Li N."/>
            <person name="Zhao C."/>
            <person name="Li S."/>
            <person name="Dong L."/>
            <person name="Huang Y."/>
            <person name="Li L."/>
            <person name="Xi Y."/>
            <person name="Qi Q."/>
            <person name="Li W."/>
            <person name="Zhang B."/>
            <person name="Hu W."/>
            <person name="Zhang Y."/>
            <person name="Tian X."/>
            <person name="Jiao Y."/>
            <person name="Liang X."/>
            <person name="Jin J."/>
            <person name="Gao L."/>
            <person name="Zheng W."/>
            <person name="Hao B."/>
            <person name="Liu S."/>
            <person name="Wang W."/>
            <person name="Yuan L."/>
            <person name="Cao M."/>
            <person name="McDermott J."/>
            <person name="Samudrala R."/>
            <person name="Wang J."/>
            <person name="Wong G.K."/>
            <person name="Yang H."/>
        </authorList>
    </citation>
    <scope>NUCLEOTIDE SEQUENCE [LARGE SCALE GENOMIC DNA]</scope>
</reference>
<dbReference type="EMBL" id="CM000138">
    <property type="protein sequence ID" value="EEE54658.1"/>
    <property type="molecule type" value="Genomic_DNA"/>
</dbReference>
<feature type="compositionally biased region" description="Low complexity" evidence="1">
    <location>
        <begin position="109"/>
        <end position="119"/>
    </location>
</feature>
<gene>
    <name evidence="2" type="ORF">OsJ_01938</name>
</gene>
<dbReference type="Proteomes" id="UP000007752">
    <property type="component" value="Chromosome 1"/>
</dbReference>
<sequence>MADCRAGHFHKHLAGGCARCQPPHGHSHRARSESHSIPRRRGLTHRRVKKDDRREKGTHEDAEAGDVGEGVGDSGAGERDLAEVPHHDGGDELHHQLQQRDRDHRARPADASLPASAVASRHHPPSPSPPQQPRTFPAAAYSSSSSSLRWLPLGSSSGAWESEEPMAAAAHGTGRERRESKRTIGAVEMMWNNGGRNEPVLVVFPV</sequence>
<evidence type="ECO:0000256" key="1">
    <source>
        <dbReference type="SAM" id="MobiDB-lite"/>
    </source>
</evidence>
<feature type="region of interest" description="Disordered" evidence="1">
    <location>
        <begin position="21"/>
        <end position="180"/>
    </location>
</feature>
<dbReference type="AlphaFoldDB" id="B9EX45"/>
<name>B9EX45_ORYSJ</name>
<proteinExistence type="predicted"/>
<organism evidence="2">
    <name type="scientific">Oryza sativa subsp. japonica</name>
    <name type="common">Rice</name>
    <dbReference type="NCBI Taxonomy" id="39947"/>
    <lineage>
        <taxon>Eukaryota</taxon>
        <taxon>Viridiplantae</taxon>
        <taxon>Streptophyta</taxon>
        <taxon>Embryophyta</taxon>
        <taxon>Tracheophyta</taxon>
        <taxon>Spermatophyta</taxon>
        <taxon>Magnoliopsida</taxon>
        <taxon>Liliopsida</taxon>
        <taxon>Poales</taxon>
        <taxon>Poaceae</taxon>
        <taxon>BOP clade</taxon>
        <taxon>Oryzoideae</taxon>
        <taxon>Oryzeae</taxon>
        <taxon>Oryzinae</taxon>
        <taxon>Oryza</taxon>
        <taxon>Oryza sativa</taxon>
    </lineage>
</organism>
<feature type="compositionally biased region" description="Basic residues" evidence="1">
    <location>
        <begin position="37"/>
        <end position="48"/>
    </location>
</feature>
<protein>
    <submittedName>
        <fullName evidence="2">Uncharacterized protein</fullName>
    </submittedName>
</protein>
<accession>B9EX45</accession>
<evidence type="ECO:0000313" key="2">
    <source>
        <dbReference type="EMBL" id="EEE54658.1"/>
    </source>
</evidence>
<reference evidence="2" key="2">
    <citation type="submission" date="2008-12" db="EMBL/GenBank/DDBJ databases">
        <title>Improved gene annotation of the rice (Oryza sativa) genomes.</title>
        <authorList>
            <person name="Wang J."/>
            <person name="Li R."/>
            <person name="Fan W."/>
            <person name="Huang Q."/>
            <person name="Zhang J."/>
            <person name="Zhou Y."/>
            <person name="Hu Y."/>
            <person name="Zi S."/>
            <person name="Li J."/>
            <person name="Ni P."/>
            <person name="Zheng H."/>
            <person name="Zhang Y."/>
            <person name="Zhao M."/>
            <person name="Hao Q."/>
            <person name="McDermott J."/>
            <person name="Samudrala R."/>
            <person name="Kristiansen K."/>
            <person name="Wong G.K.-S."/>
        </authorList>
    </citation>
    <scope>NUCLEOTIDE SEQUENCE</scope>
</reference>
<feature type="compositionally biased region" description="Low complexity" evidence="1">
    <location>
        <begin position="133"/>
        <end position="157"/>
    </location>
</feature>
<feature type="compositionally biased region" description="Basic and acidic residues" evidence="1">
    <location>
        <begin position="49"/>
        <end position="62"/>
    </location>
</feature>
<feature type="compositionally biased region" description="Basic and acidic residues" evidence="1">
    <location>
        <begin position="76"/>
        <end position="108"/>
    </location>
</feature>